<comment type="caution">
    <text evidence="3">The sequence shown here is derived from an EMBL/GenBank/DDBJ whole genome shotgun (WGS) entry which is preliminary data.</text>
</comment>
<name>A0ABW3TKZ6_9MICO</name>
<dbReference type="InterPro" id="IPR057727">
    <property type="entry name" value="WCX_dom"/>
</dbReference>
<dbReference type="InterPro" id="IPR051534">
    <property type="entry name" value="CBASS_pafABC_assoc_protein"/>
</dbReference>
<keyword evidence="4" id="KW-1185">Reference proteome</keyword>
<dbReference type="PANTHER" id="PTHR34580:SF3">
    <property type="entry name" value="PROTEIN PAFB"/>
    <property type="match status" value="1"/>
</dbReference>
<dbReference type="EMBL" id="JBHTLY010000001">
    <property type="protein sequence ID" value="MFD1200972.1"/>
    <property type="molecule type" value="Genomic_DNA"/>
</dbReference>
<evidence type="ECO:0000313" key="4">
    <source>
        <dbReference type="Proteomes" id="UP001597181"/>
    </source>
</evidence>
<feature type="domain" description="WYL" evidence="1">
    <location>
        <begin position="159"/>
        <end position="220"/>
    </location>
</feature>
<dbReference type="InterPro" id="IPR026881">
    <property type="entry name" value="WYL_dom"/>
</dbReference>
<protein>
    <submittedName>
        <fullName evidence="3">Helix-turn-helix transcriptional regulator</fullName>
    </submittedName>
</protein>
<dbReference type="Proteomes" id="UP001597181">
    <property type="component" value="Unassembled WGS sequence"/>
</dbReference>
<accession>A0ABW3TKZ6</accession>
<feature type="domain" description="WCX" evidence="2">
    <location>
        <begin position="257"/>
        <end position="328"/>
    </location>
</feature>
<dbReference type="PROSITE" id="PS52050">
    <property type="entry name" value="WYL"/>
    <property type="match status" value="1"/>
</dbReference>
<evidence type="ECO:0000313" key="3">
    <source>
        <dbReference type="EMBL" id="MFD1200972.1"/>
    </source>
</evidence>
<proteinExistence type="predicted"/>
<evidence type="ECO:0000259" key="2">
    <source>
        <dbReference type="Pfam" id="PF25583"/>
    </source>
</evidence>
<reference evidence="4" key="1">
    <citation type="journal article" date="2019" name="Int. J. Syst. Evol. Microbiol.">
        <title>The Global Catalogue of Microorganisms (GCM) 10K type strain sequencing project: providing services to taxonomists for standard genome sequencing and annotation.</title>
        <authorList>
            <consortium name="The Broad Institute Genomics Platform"/>
            <consortium name="The Broad Institute Genome Sequencing Center for Infectious Disease"/>
            <person name="Wu L."/>
            <person name="Ma J."/>
        </authorList>
    </citation>
    <scope>NUCLEOTIDE SEQUENCE [LARGE SCALE GENOMIC DNA]</scope>
    <source>
        <strain evidence="4">CCUG 50213</strain>
    </source>
</reference>
<dbReference type="Pfam" id="PF13280">
    <property type="entry name" value="WYL"/>
    <property type="match status" value="1"/>
</dbReference>
<gene>
    <name evidence="3" type="ORF">ACFQ3U_03590</name>
</gene>
<dbReference type="RefSeq" id="WP_343959678.1">
    <property type="nucleotide sequence ID" value="NZ_BAAAKZ010000003.1"/>
</dbReference>
<evidence type="ECO:0000259" key="1">
    <source>
        <dbReference type="Pfam" id="PF13280"/>
    </source>
</evidence>
<sequence length="349" mass="38037">MARSRVPSEERVFSLVLALVASSSGLTKHELLSSVYGYSDRYRENTQRASLERQFERDKEQLRQLGIPVETIDSPGEPGNNQLLRYRISKAALEVPEGLTFSDRELMMLRMAVLAWREGSLTDEARRAAMKLESLGGGRDALSLGVSAGFGMSEPSAPALLGAIEAGQIAEFGYQLPQRDLPLARRVFPLQLHRFEGRWHLIAFDADRAATRVFLLARIAGQVSVRDSRADEPERPADAAERVAQAVAELQQLQRDTRVRLRVLPRTRAEARFSPGADATIEPDGSRVLEFGTTDLHELAALVASYGSEAVVLEPAVLRDAVVSLLRAVDAVHGGERAAGLSGGMGEGA</sequence>
<dbReference type="PANTHER" id="PTHR34580">
    <property type="match status" value="1"/>
</dbReference>
<dbReference type="Pfam" id="PF25583">
    <property type="entry name" value="WCX"/>
    <property type="match status" value="1"/>
</dbReference>
<organism evidence="3 4">
    <name type="scientific">Leucobacter albus</name>
    <dbReference type="NCBI Taxonomy" id="272210"/>
    <lineage>
        <taxon>Bacteria</taxon>
        <taxon>Bacillati</taxon>
        <taxon>Actinomycetota</taxon>
        <taxon>Actinomycetes</taxon>
        <taxon>Micrococcales</taxon>
        <taxon>Microbacteriaceae</taxon>
        <taxon>Leucobacter</taxon>
    </lineage>
</organism>